<evidence type="ECO:0000256" key="3">
    <source>
        <dbReference type="ARBA" id="ARBA00022500"/>
    </source>
</evidence>
<dbReference type="InterPro" id="IPR051310">
    <property type="entry name" value="MCP_chemotaxis"/>
</dbReference>
<keyword evidence="7" id="KW-0812">Transmembrane</keyword>
<dbReference type="Gene3D" id="3.30.450.20">
    <property type="entry name" value="PAS domain"/>
    <property type="match status" value="1"/>
</dbReference>
<dbReference type="SMART" id="SM00283">
    <property type="entry name" value="MA"/>
    <property type="match status" value="1"/>
</dbReference>
<reference evidence="10 11" key="1">
    <citation type="submission" date="2018-10" db="EMBL/GenBank/DDBJ databases">
        <title>Transmission dynamics of multidrug resistant bacteria on intensive care unit surfaces.</title>
        <authorList>
            <person name="D'Souza A.W."/>
            <person name="Potter R.F."/>
            <person name="Wallace M."/>
            <person name="Shupe A."/>
            <person name="Patel S."/>
            <person name="Sun S."/>
            <person name="Gul D."/>
            <person name="Kwon J.H."/>
            <person name="Andleeb S."/>
            <person name="Burnham C.-A.D."/>
            <person name="Dantas G."/>
        </authorList>
    </citation>
    <scope>NUCLEOTIDE SEQUENCE [LARGE SCALE GENOMIC DNA]</scope>
    <source>
        <strain evidence="10 11">AS_373</strain>
    </source>
</reference>
<evidence type="ECO:0000256" key="2">
    <source>
        <dbReference type="ARBA" id="ARBA00022481"/>
    </source>
</evidence>
<dbReference type="PROSITE" id="PS50111">
    <property type="entry name" value="CHEMOTAXIS_TRANSDUC_2"/>
    <property type="match status" value="1"/>
</dbReference>
<dbReference type="Pfam" id="PF00672">
    <property type="entry name" value="HAMP"/>
    <property type="match status" value="1"/>
</dbReference>
<feature type="transmembrane region" description="Helical" evidence="7">
    <location>
        <begin position="319"/>
        <end position="337"/>
    </location>
</feature>
<evidence type="ECO:0000256" key="5">
    <source>
        <dbReference type="ARBA" id="ARBA00029447"/>
    </source>
</evidence>
<feature type="domain" description="Methyl-accepting transducer" evidence="8">
    <location>
        <begin position="397"/>
        <end position="626"/>
    </location>
</feature>
<sequence>MKTIFQRIGLGTKLSLFAGLSFACLFLTFTLVLSHQASQQLESLAREDLKSQTSGVVDMVQMFDATLTEEVSNYTTLLNSFIPQPITRDAAQMQALNNQSVPLLKGGELSLHENNGLTDDFQTRTGAIATLFVRSGDDYVRVATSLRKEDGTRAVGTQLDRASPAWLPMSKGEIYRGLTQLFGKRYITQYQPVKDEQGNVIAVLFVGVDISSSWQLMREKILSRKLGDSGHFYVINRQPGEPFGQYLFHRDAEGQKPLLPEDVRQHLLADSEGELAWQRDTGGTSLMTFTHVPGWNWVVVGEVDRGTLLANIDRLRNQFLLAGLVISLLFAILFDFTTRRLLTAPLRNVIGLAQQYGAGDLRSSITTRRQDEVGELIAAINSMGNGLQQIVIQVRDAAADISHGTDELAADSHDISEQINKQASSVEETSASMEQLTATVEQNAENMVQTQNYMQQASHAVHIGGDTVTNAVSTMNAIRDASRRIADITHVIESIAFQTNILALNAAVEAARAGEHGKGFAVVAQEVRALAARSANAVKEIDALIEDTLHKVTEGHQLSERTRQAMEQIIQHIDQVNLLVTHSSQASHEQSAGIQQVNLAMNHIGEATHINAERVSRSEQTAHTLRDKGHHLNTLVSVFRLRNNS</sequence>
<dbReference type="GO" id="GO:0007165">
    <property type="term" value="P:signal transduction"/>
    <property type="evidence" value="ECO:0007669"/>
    <property type="project" value="UniProtKB-KW"/>
</dbReference>
<accession>A0A3R9F1L8</accession>
<gene>
    <name evidence="10" type="ORF">EGT71_15785</name>
</gene>
<dbReference type="PROSITE" id="PS51257">
    <property type="entry name" value="PROKAR_LIPOPROTEIN"/>
    <property type="match status" value="1"/>
</dbReference>
<dbReference type="EMBL" id="RHXB01000011">
    <property type="protein sequence ID" value="RSE24055.1"/>
    <property type="molecule type" value="Genomic_DNA"/>
</dbReference>
<keyword evidence="2" id="KW-0488">Methylation</keyword>
<dbReference type="SUPFAM" id="SSF103190">
    <property type="entry name" value="Sensory domain-like"/>
    <property type="match status" value="1"/>
</dbReference>
<dbReference type="Gene3D" id="1.10.287.950">
    <property type="entry name" value="Methyl-accepting chemotaxis protein"/>
    <property type="match status" value="1"/>
</dbReference>
<dbReference type="OrthoDB" id="9763018at2"/>
<protein>
    <submittedName>
        <fullName evidence="10">Methyl-accepting chemotaxis protein</fullName>
    </submittedName>
</protein>
<comment type="caution">
    <text evidence="10">The sequence shown here is derived from an EMBL/GenBank/DDBJ whole genome shotgun (WGS) entry which is preliminary data.</text>
</comment>
<dbReference type="Proteomes" id="UP000275331">
    <property type="component" value="Unassembled WGS sequence"/>
</dbReference>
<evidence type="ECO:0000259" key="9">
    <source>
        <dbReference type="PROSITE" id="PS50885"/>
    </source>
</evidence>
<evidence type="ECO:0000256" key="1">
    <source>
        <dbReference type="ARBA" id="ARBA00004429"/>
    </source>
</evidence>
<evidence type="ECO:0000256" key="4">
    <source>
        <dbReference type="ARBA" id="ARBA00023224"/>
    </source>
</evidence>
<dbReference type="InterPro" id="IPR033462">
    <property type="entry name" value="Cache_3-Cache_2"/>
</dbReference>
<dbReference type="InterPro" id="IPR029151">
    <property type="entry name" value="Sensor-like_sf"/>
</dbReference>
<keyword evidence="4 6" id="KW-0807">Transducer</keyword>
<keyword evidence="7" id="KW-1133">Transmembrane helix</keyword>
<feature type="domain" description="HAMP" evidence="9">
    <location>
        <begin position="340"/>
        <end position="392"/>
    </location>
</feature>
<dbReference type="PANTHER" id="PTHR43531:SF14">
    <property type="entry name" value="METHYL-ACCEPTING CHEMOTAXIS PROTEIN I-RELATED"/>
    <property type="match status" value="1"/>
</dbReference>
<dbReference type="InterPro" id="IPR004090">
    <property type="entry name" value="Chemotax_Me-accpt_rcpt"/>
</dbReference>
<proteinExistence type="inferred from homology"/>
<dbReference type="Pfam" id="PF00015">
    <property type="entry name" value="MCPsignal"/>
    <property type="match status" value="1"/>
</dbReference>
<comment type="subcellular location">
    <subcellularLocation>
        <location evidence="1">Cell inner membrane</location>
        <topology evidence="1">Multi-pass membrane protein</topology>
    </subcellularLocation>
</comment>
<dbReference type="InterPro" id="IPR004089">
    <property type="entry name" value="MCPsignal_dom"/>
</dbReference>
<dbReference type="CDD" id="cd11386">
    <property type="entry name" value="MCP_signal"/>
    <property type="match status" value="1"/>
</dbReference>
<dbReference type="AlphaFoldDB" id="A0A3R9F1L8"/>
<evidence type="ECO:0000259" key="8">
    <source>
        <dbReference type="PROSITE" id="PS50111"/>
    </source>
</evidence>
<dbReference type="GO" id="GO:0005886">
    <property type="term" value="C:plasma membrane"/>
    <property type="evidence" value="ECO:0007669"/>
    <property type="project" value="UniProtKB-SubCell"/>
</dbReference>
<evidence type="ECO:0000313" key="11">
    <source>
        <dbReference type="Proteomes" id="UP000275331"/>
    </source>
</evidence>
<dbReference type="PROSITE" id="PS50885">
    <property type="entry name" value="HAMP"/>
    <property type="match status" value="1"/>
</dbReference>
<evidence type="ECO:0000256" key="6">
    <source>
        <dbReference type="PROSITE-ProRule" id="PRU00284"/>
    </source>
</evidence>
<dbReference type="GO" id="GO:0004888">
    <property type="term" value="F:transmembrane signaling receptor activity"/>
    <property type="evidence" value="ECO:0007669"/>
    <property type="project" value="InterPro"/>
</dbReference>
<dbReference type="FunFam" id="1.10.287.950:FF:000001">
    <property type="entry name" value="Methyl-accepting chemotaxis sensory transducer"/>
    <property type="match status" value="1"/>
</dbReference>
<dbReference type="PRINTS" id="PR00260">
    <property type="entry name" value="CHEMTRNSDUCR"/>
</dbReference>
<keyword evidence="7" id="KW-0472">Membrane</keyword>
<comment type="similarity">
    <text evidence="5">Belongs to the methyl-accepting chemotaxis (MCP) protein family.</text>
</comment>
<name>A0A3R9F1L8_9ENTR</name>
<dbReference type="CDD" id="cd06225">
    <property type="entry name" value="HAMP"/>
    <property type="match status" value="1"/>
</dbReference>
<dbReference type="RefSeq" id="WP_125294176.1">
    <property type="nucleotide sequence ID" value="NZ_JAPTZM010000002.1"/>
</dbReference>
<dbReference type="PANTHER" id="PTHR43531">
    <property type="entry name" value="PROTEIN ICFG"/>
    <property type="match status" value="1"/>
</dbReference>
<dbReference type="InterPro" id="IPR003660">
    <property type="entry name" value="HAMP_dom"/>
</dbReference>
<evidence type="ECO:0000256" key="7">
    <source>
        <dbReference type="SAM" id="Phobius"/>
    </source>
</evidence>
<evidence type="ECO:0000313" key="10">
    <source>
        <dbReference type="EMBL" id="RSE24055.1"/>
    </source>
</evidence>
<dbReference type="CDD" id="cd18774">
    <property type="entry name" value="PDC2_HK_sensor"/>
    <property type="match status" value="1"/>
</dbReference>
<dbReference type="SMART" id="SM00304">
    <property type="entry name" value="HAMP"/>
    <property type="match status" value="1"/>
</dbReference>
<dbReference type="SUPFAM" id="SSF58104">
    <property type="entry name" value="Methyl-accepting chemotaxis protein (MCP) signaling domain"/>
    <property type="match status" value="1"/>
</dbReference>
<keyword evidence="3" id="KW-0145">Chemotaxis</keyword>
<dbReference type="Pfam" id="PF17201">
    <property type="entry name" value="Cache_3-Cache_2"/>
    <property type="match status" value="1"/>
</dbReference>
<organism evidence="10 11">
    <name type="scientific">Atlantibacter subterraneus</name>
    <dbReference type="NCBI Taxonomy" id="255519"/>
    <lineage>
        <taxon>Bacteria</taxon>
        <taxon>Pseudomonadati</taxon>
        <taxon>Pseudomonadota</taxon>
        <taxon>Gammaproteobacteria</taxon>
        <taxon>Enterobacterales</taxon>
        <taxon>Enterobacteriaceae</taxon>
        <taxon>Atlantibacter</taxon>
    </lineage>
</organism>
<dbReference type="GO" id="GO:0006935">
    <property type="term" value="P:chemotaxis"/>
    <property type="evidence" value="ECO:0007669"/>
    <property type="project" value="UniProtKB-KW"/>
</dbReference>